<feature type="DNA-binding region" description="H-T-H motif" evidence="13">
    <location>
        <begin position="54"/>
        <end position="74"/>
    </location>
</feature>
<keyword evidence="5 13" id="KW-0227">DNA damage</keyword>
<keyword evidence="12 13" id="KW-0742">SOS response</keyword>
<dbReference type="HAMAP" id="MF_00015">
    <property type="entry name" value="LexA"/>
    <property type="match status" value="1"/>
</dbReference>
<comment type="catalytic activity">
    <reaction evidence="13">
        <text>Hydrolysis of Ala-|-Gly bond in repressor LexA.</text>
        <dbReference type="EC" id="3.4.21.88"/>
    </reaction>
</comment>
<keyword evidence="7 13" id="KW-0068">Autocatalytic cleavage</keyword>
<comment type="function">
    <text evidence="13">Represses a number of genes involved in the response to DNA damage (SOS response), including recA and lexA. In the presence of single-stranded DNA, RecA interacts with LexA causing an autocatalytic cleavage which disrupts the DNA-binding part of LexA, leading to derepression of the SOS regulon and eventually DNA repair.</text>
</comment>
<comment type="similarity">
    <text evidence="1 13 14">Belongs to the peptidase S24 family.</text>
</comment>
<keyword evidence="8 13" id="KW-0805">Transcription regulation</keyword>
<comment type="subunit">
    <text evidence="2 13">Homodimer.</text>
</comment>
<dbReference type="PANTHER" id="PTHR33516:SF2">
    <property type="entry name" value="LEXA REPRESSOR-RELATED"/>
    <property type="match status" value="1"/>
</dbReference>
<dbReference type="PANTHER" id="PTHR33516">
    <property type="entry name" value="LEXA REPRESSOR"/>
    <property type="match status" value="1"/>
</dbReference>
<reference evidence="18 19" key="1">
    <citation type="journal article" date="2014" name="Genome Announc.">
        <title>Draft Genome Sequence of Kocuria palustris PEL.</title>
        <authorList>
            <person name="Sharma G."/>
            <person name="Khatri I."/>
            <person name="Subramanian S."/>
        </authorList>
    </citation>
    <scope>NUCLEOTIDE SEQUENCE [LARGE SCALE GENOMIC DNA]</scope>
    <source>
        <strain evidence="18 19">PEL</strain>
    </source>
</reference>
<comment type="caution">
    <text evidence="18">The sequence shown here is derived from an EMBL/GenBank/DDBJ whole genome shotgun (WGS) entry which is preliminary data.</text>
</comment>
<dbReference type="SUPFAM" id="SSF51306">
    <property type="entry name" value="LexA/Signal peptidase"/>
    <property type="match status" value="1"/>
</dbReference>
<dbReference type="Pfam" id="PF01726">
    <property type="entry name" value="LexA_DNA_bind"/>
    <property type="match status" value="1"/>
</dbReference>
<dbReference type="FunFam" id="2.10.109.10:FF:000001">
    <property type="entry name" value="LexA repressor"/>
    <property type="match status" value="1"/>
</dbReference>
<feature type="domain" description="LexA repressor DNA-binding" evidence="17">
    <location>
        <begin position="28"/>
        <end position="91"/>
    </location>
</feature>
<dbReference type="Pfam" id="PF00717">
    <property type="entry name" value="Peptidase_S24"/>
    <property type="match status" value="1"/>
</dbReference>
<dbReference type="Proteomes" id="UP000009877">
    <property type="component" value="Unassembled WGS sequence"/>
</dbReference>
<dbReference type="GO" id="GO:0006260">
    <property type="term" value="P:DNA replication"/>
    <property type="evidence" value="ECO:0007669"/>
    <property type="project" value="UniProtKB-UniRule"/>
</dbReference>
<dbReference type="NCBIfam" id="TIGR00498">
    <property type="entry name" value="lexA"/>
    <property type="match status" value="1"/>
</dbReference>
<evidence type="ECO:0000256" key="7">
    <source>
        <dbReference type="ARBA" id="ARBA00022813"/>
    </source>
</evidence>
<feature type="compositionally biased region" description="Low complexity" evidence="15">
    <location>
        <begin position="1"/>
        <end position="22"/>
    </location>
</feature>
<evidence type="ECO:0000256" key="1">
    <source>
        <dbReference type="ARBA" id="ARBA00007484"/>
    </source>
</evidence>
<dbReference type="GO" id="GO:0006281">
    <property type="term" value="P:DNA repair"/>
    <property type="evidence" value="ECO:0007669"/>
    <property type="project" value="UniProtKB-UniRule"/>
</dbReference>
<dbReference type="MEROPS" id="S24.001"/>
<dbReference type="SUPFAM" id="SSF46785">
    <property type="entry name" value="Winged helix' DNA-binding domain"/>
    <property type="match status" value="1"/>
</dbReference>
<evidence type="ECO:0000256" key="13">
    <source>
        <dbReference type="HAMAP-Rule" id="MF_00015"/>
    </source>
</evidence>
<dbReference type="GO" id="GO:0009432">
    <property type="term" value="P:SOS response"/>
    <property type="evidence" value="ECO:0007669"/>
    <property type="project" value="UniProtKB-UniRule"/>
</dbReference>
<dbReference type="GO" id="GO:0045892">
    <property type="term" value="P:negative regulation of DNA-templated transcription"/>
    <property type="evidence" value="ECO:0007669"/>
    <property type="project" value="UniProtKB-UniRule"/>
</dbReference>
<evidence type="ECO:0000259" key="17">
    <source>
        <dbReference type="Pfam" id="PF01726"/>
    </source>
</evidence>
<dbReference type="InterPro" id="IPR015927">
    <property type="entry name" value="Peptidase_S24_S26A/B/C"/>
</dbReference>
<dbReference type="STRING" id="71999.KPaMU14_07975"/>
<evidence type="ECO:0000313" key="18">
    <source>
        <dbReference type="EMBL" id="EME36845.1"/>
    </source>
</evidence>
<dbReference type="GO" id="GO:0004252">
    <property type="term" value="F:serine-type endopeptidase activity"/>
    <property type="evidence" value="ECO:0007669"/>
    <property type="project" value="UniProtKB-UniRule"/>
</dbReference>
<keyword evidence="4 13" id="KW-0235">DNA replication</keyword>
<dbReference type="EC" id="3.4.21.88" evidence="13"/>
<dbReference type="GO" id="GO:0003677">
    <property type="term" value="F:DNA binding"/>
    <property type="evidence" value="ECO:0007669"/>
    <property type="project" value="UniProtKB-UniRule"/>
</dbReference>
<accession>M2YE70</accession>
<protein>
    <recommendedName>
        <fullName evidence="13">LexA repressor</fullName>
        <ecNumber evidence="13">3.4.21.88</ecNumber>
    </recommendedName>
</protein>
<evidence type="ECO:0000256" key="10">
    <source>
        <dbReference type="ARBA" id="ARBA00023163"/>
    </source>
</evidence>
<dbReference type="EMBL" id="ANHZ02000008">
    <property type="protein sequence ID" value="EME36845.1"/>
    <property type="molecule type" value="Genomic_DNA"/>
</dbReference>
<dbReference type="CDD" id="cd06529">
    <property type="entry name" value="S24_LexA-like"/>
    <property type="match status" value="1"/>
</dbReference>
<evidence type="ECO:0000256" key="8">
    <source>
        <dbReference type="ARBA" id="ARBA00023015"/>
    </source>
</evidence>
<evidence type="ECO:0000256" key="12">
    <source>
        <dbReference type="ARBA" id="ARBA00023236"/>
    </source>
</evidence>
<evidence type="ECO:0000256" key="5">
    <source>
        <dbReference type="ARBA" id="ARBA00022763"/>
    </source>
</evidence>
<keyword evidence="3 13" id="KW-0678">Repressor</keyword>
<name>M2YE70_9MICC</name>
<dbReference type="FunFam" id="1.10.10.10:FF:000009">
    <property type="entry name" value="LexA repressor"/>
    <property type="match status" value="1"/>
</dbReference>
<dbReference type="Gene3D" id="2.10.109.10">
    <property type="entry name" value="Umud Fragment, subunit A"/>
    <property type="match status" value="1"/>
</dbReference>
<evidence type="ECO:0000256" key="3">
    <source>
        <dbReference type="ARBA" id="ARBA00022491"/>
    </source>
</evidence>
<evidence type="ECO:0000313" key="19">
    <source>
        <dbReference type="Proteomes" id="UP000009877"/>
    </source>
</evidence>
<evidence type="ECO:0000256" key="9">
    <source>
        <dbReference type="ARBA" id="ARBA00023125"/>
    </source>
</evidence>
<keyword evidence="18" id="KW-0645">Protease</keyword>
<keyword evidence="11 13" id="KW-0234">DNA repair</keyword>
<dbReference type="InterPro" id="IPR006200">
    <property type="entry name" value="LexA"/>
</dbReference>
<dbReference type="InterPro" id="IPR039418">
    <property type="entry name" value="LexA-like"/>
</dbReference>
<dbReference type="InterPro" id="IPR050077">
    <property type="entry name" value="LexA_repressor"/>
</dbReference>
<feature type="domain" description="Peptidase S24/S26A/S26B/S26C" evidence="16">
    <location>
        <begin position="140"/>
        <end position="252"/>
    </location>
</feature>
<dbReference type="InterPro" id="IPR036388">
    <property type="entry name" value="WH-like_DNA-bd_sf"/>
</dbReference>
<dbReference type="InterPro" id="IPR006197">
    <property type="entry name" value="Peptidase_S24_LexA"/>
</dbReference>
<keyword evidence="10 13" id="KW-0804">Transcription</keyword>
<evidence type="ECO:0000256" key="14">
    <source>
        <dbReference type="RuleBase" id="RU003991"/>
    </source>
</evidence>
<feature type="region of interest" description="Disordered" evidence="15">
    <location>
        <begin position="1"/>
        <end position="34"/>
    </location>
</feature>
<sequence length="258" mass="27552">MAASGTGRTQRGSGGTARATGSESSRRKGLTPRQRTILEVIQRAVAAHGYPPSMREIGDLVGLKSLSSVTHQLNQLERQGYLRRDPKRPRALEVLVPLHLLGDPEAEAASAVAEAPAASEAPELDVDLPSIGSADVSFVPLVGRIAAGTPITAEQQVEDRMALPRQLTGHGELFMLRVSGDSMIDAAICDGDWVVVRAQATAENGEIVAALLDDEATVKTFRQRDGHTWLLPQNSQYEPILGDHATVMGKVVSVLRSL</sequence>
<dbReference type="InterPro" id="IPR036390">
    <property type="entry name" value="WH_DNA-bd_sf"/>
</dbReference>
<dbReference type="InterPro" id="IPR006199">
    <property type="entry name" value="LexA_DNA-bd_dom"/>
</dbReference>
<evidence type="ECO:0000256" key="15">
    <source>
        <dbReference type="SAM" id="MobiDB-lite"/>
    </source>
</evidence>
<dbReference type="PRINTS" id="PR00726">
    <property type="entry name" value="LEXASERPTASE"/>
</dbReference>
<keyword evidence="19" id="KW-1185">Reference proteome</keyword>
<gene>
    <name evidence="13" type="primary">lexA</name>
    <name evidence="18" type="ORF">C884_02452</name>
</gene>
<evidence type="ECO:0000256" key="4">
    <source>
        <dbReference type="ARBA" id="ARBA00022705"/>
    </source>
</evidence>
<feature type="active site" description="For autocatalytic cleavage activity" evidence="13">
    <location>
        <position position="182"/>
    </location>
</feature>
<evidence type="ECO:0000256" key="11">
    <source>
        <dbReference type="ARBA" id="ARBA00023204"/>
    </source>
</evidence>
<dbReference type="InterPro" id="IPR036286">
    <property type="entry name" value="LexA/Signal_pep-like_sf"/>
</dbReference>
<feature type="site" description="Cleavage; by autolysis" evidence="13">
    <location>
        <begin position="147"/>
        <end position="148"/>
    </location>
</feature>
<evidence type="ECO:0000256" key="2">
    <source>
        <dbReference type="ARBA" id="ARBA00011738"/>
    </source>
</evidence>
<proteinExistence type="inferred from homology"/>
<organism evidence="18 19">
    <name type="scientific">Kocuria palustris PEL</name>
    <dbReference type="NCBI Taxonomy" id="1236550"/>
    <lineage>
        <taxon>Bacteria</taxon>
        <taxon>Bacillati</taxon>
        <taxon>Actinomycetota</taxon>
        <taxon>Actinomycetes</taxon>
        <taxon>Micrococcales</taxon>
        <taxon>Micrococcaceae</taxon>
        <taxon>Kocuria</taxon>
    </lineage>
</organism>
<dbReference type="Gene3D" id="1.10.10.10">
    <property type="entry name" value="Winged helix-like DNA-binding domain superfamily/Winged helix DNA-binding domain"/>
    <property type="match status" value="1"/>
</dbReference>
<evidence type="ECO:0000259" key="16">
    <source>
        <dbReference type="Pfam" id="PF00717"/>
    </source>
</evidence>
<feature type="active site" description="For autocatalytic cleavage activity" evidence="13">
    <location>
        <position position="219"/>
    </location>
</feature>
<keyword evidence="6 13" id="KW-0378">Hydrolase</keyword>
<evidence type="ECO:0000256" key="6">
    <source>
        <dbReference type="ARBA" id="ARBA00022801"/>
    </source>
</evidence>
<dbReference type="AlphaFoldDB" id="M2YE70"/>
<dbReference type="RefSeq" id="WP_006214512.1">
    <property type="nucleotide sequence ID" value="NZ_ANHZ02000008.1"/>
</dbReference>
<dbReference type="GO" id="GO:0006508">
    <property type="term" value="P:proteolysis"/>
    <property type="evidence" value="ECO:0007669"/>
    <property type="project" value="UniProtKB-KW"/>
</dbReference>
<keyword evidence="9 13" id="KW-0238">DNA-binding</keyword>